<dbReference type="InterPro" id="IPR030878">
    <property type="entry name" value="Ribosomal_uL15"/>
</dbReference>
<dbReference type="Gene3D" id="3.100.10.10">
    <property type="match status" value="1"/>
</dbReference>
<dbReference type="Pfam" id="PF00828">
    <property type="entry name" value="Ribosomal_L27A"/>
    <property type="match status" value="1"/>
</dbReference>
<dbReference type="Proteomes" id="UP000000267">
    <property type="component" value="Unassembled WGS sequence"/>
</dbReference>
<dbReference type="NCBIfam" id="TIGR01071">
    <property type="entry name" value="rplO_bact"/>
    <property type="match status" value="1"/>
</dbReference>
<dbReference type="InterPro" id="IPR036227">
    <property type="entry name" value="Ribosomal_uL15/eL18_sf"/>
</dbReference>
<dbReference type="InterPro" id="IPR005749">
    <property type="entry name" value="Ribosomal_uL15_bac-type"/>
</dbReference>
<protein>
    <recommendedName>
        <fullName evidence="5">Large ribosomal subunit protein uL15/eL18 domain-containing protein</fullName>
    </recommendedName>
</protein>
<dbReference type="HAMAP" id="MF_01341">
    <property type="entry name" value="Ribosomal_uL15"/>
    <property type="match status" value="1"/>
</dbReference>
<evidence type="ECO:0000313" key="7">
    <source>
        <dbReference type="Proteomes" id="UP000000267"/>
    </source>
</evidence>
<dbReference type="KEGG" id="vpo:Kpol_1007p9"/>
<dbReference type="OMA" id="EPGWLVN"/>
<dbReference type="InParanoid" id="A7TRT1"/>
<dbReference type="EMBL" id="DS480487">
    <property type="protein sequence ID" value="EDO15025.1"/>
    <property type="molecule type" value="Genomic_DNA"/>
</dbReference>
<comment type="similarity">
    <text evidence="1">Belongs to the universal ribosomal protein uL15 family.</text>
</comment>
<sequence>MLTFPIVKNALKNSSLFAKEPLCMLNYQNVRNMSLLGTLRPSEGSTKTFKRVGRGPSSGKGKTSTRGQKGQKARGSVKPWFEGGQTPIYKLFPKIGFTNVNARPMNELNLIRIKEFHENGKLNLEEGEVLTMKKMKDLGLITGPIKHGVKILGRGCEDFNVPIKIEASRASDRAIKAIESAGGDFTARYFSDFGLKAHLSPSWFLNKRGRIPLQPRPTRRKDIEYYSNEENRGYLIKENDSLLQKIKEVKESKNSAGGRLAKDKKNNALELQLQNLNTFDPTVSTTENSGIVKSSELK</sequence>
<dbReference type="STRING" id="436907.A7TRT1"/>
<dbReference type="GO" id="GO:0006412">
    <property type="term" value="P:translation"/>
    <property type="evidence" value="ECO:0007669"/>
    <property type="project" value="InterPro"/>
</dbReference>
<evidence type="ECO:0000256" key="3">
    <source>
        <dbReference type="ARBA" id="ARBA00023274"/>
    </source>
</evidence>
<evidence type="ECO:0000259" key="5">
    <source>
        <dbReference type="Pfam" id="PF00828"/>
    </source>
</evidence>
<organism evidence="7">
    <name type="scientific">Vanderwaltozyma polyspora (strain ATCC 22028 / DSM 70294 / BCRC 21397 / CBS 2163 / NBRC 10782 / NRRL Y-8283 / UCD 57-17)</name>
    <name type="common">Kluyveromyces polysporus</name>
    <dbReference type="NCBI Taxonomy" id="436907"/>
    <lineage>
        <taxon>Eukaryota</taxon>
        <taxon>Fungi</taxon>
        <taxon>Dikarya</taxon>
        <taxon>Ascomycota</taxon>
        <taxon>Saccharomycotina</taxon>
        <taxon>Saccharomycetes</taxon>
        <taxon>Saccharomycetales</taxon>
        <taxon>Saccharomycetaceae</taxon>
        <taxon>Vanderwaltozyma</taxon>
    </lineage>
</organism>
<dbReference type="GO" id="GO:0003735">
    <property type="term" value="F:structural constituent of ribosome"/>
    <property type="evidence" value="ECO:0007669"/>
    <property type="project" value="EnsemblFungi"/>
</dbReference>
<dbReference type="FunFam" id="3.100.10.10:FF:000017">
    <property type="entry name" value="Mrpl10p"/>
    <property type="match status" value="1"/>
</dbReference>
<dbReference type="PANTHER" id="PTHR12934:SF11">
    <property type="entry name" value="LARGE RIBOSOMAL SUBUNIT PROTEIN UL15M"/>
    <property type="match status" value="1"/>
</dbReference>
<keyword evidence="2" id="KW-0689">Ribosomal protein</keyword>
<dbReference type="PANTHER" id="PTHR12934">
    <property type="entry name" value="50S RIBOSOMAL PROTEIN L15"/>
    <property type="match status" value="1"/>
</dbReference>
<keyword evidence="7" id="KW-1185">Reference proteome</keyword>
<evidence type="ECO:0000256" key="1">
    <source>
        <dbReference type="ARBA" id="ARBA00007320"/>
    </source>
</evidence>
<dbReference type="OrthoDB" id="361383at2759"/>
<dbReference type="GeneID" id="5543078"/>
<feature type="region of interest" description="Disordered" evidence="4">
    <location>
        <begin position="38"/>
        <end position="77"/>
    </location>
</feature>
<dbReference type="HOGENOM" id="CLU_055188_5_1_1"/>
<reference evidence="6 7" key="1">
    <citation type="journal article" date="2007" name="Proc. Natl. Acad. Sci. U.S.A.">
        <title>Independent sorting-out of thousands of duplicated gene pairs in two yeast species descended from a whole-genome duplication.</title>
        <authorList>
            <person name="Scannell D.R."/>
            <person name="Frank A.C."/>
            <person name="Conant G.C."/>
            <person name="Byrne K.P."/>
            <person name="Woolfit M."/>
            <person name="Wolfe K.H."/>
        </authorList>
    </citation>
    <scope>NUCLEOTIDE SEQUENCE [LARGE SCALE GENOMIC DNA]</scope>
    <source>
        <strain evidence="7">ATCC 22028 / DSM 70294 / BCRC 21397 / CBS 2163 / NBRC 10782 / NRRL Y-8283 / UCD 57-17</strain>
    </source>
</reference>
<dbReference type="PhylomeDB" id="A7TRT1"/>
<feature type="domain" description="Large ribosomal subunit protein uL15/eL18" evidence="5">
    <location>
        <begin position="107"/>
        <end position="185"/>
    </location>
</feature>
<dbReference type="GO" id="GO:0005762">
    <property type="term" value="C:mitochondrial large ribosomal subunit"/>
    <property type="evidence" value="ECO:0007669"/>
    <property type="project" value="EnsemblFungi"/>
</dbReference>
<keyword evidence="3" id="KW-0687">Ribonucleoprotein</keyword>
<proteinExistence type="inferred from homology"/>
<dbReference type="AlphaFoldDB" id="A7TRT1"/>
<dbReference type="InterPro" id="IPR021131">
    <property type="entry name" value="Ribosomal_uL15/eL18"/>
</dbReference>
<evidence type="ECO:0000256" key="2">
    <source>
        <dbReference type="ARBA" id="ARBA00022980"/>
    </source>
</evidence>
<name>A7TRT1_VANPO</name>
<dbReference type="SUPFAM" id="SSF52080">
    <property type="entry name" value="Ribosomal proteins L15p and L18e"/>
    <property type="match status" value="1"/>
</dbReference>
<evidence type="ECO:0000256" key="4">
    <source>
        <dbReference type="SAM" id="MobiDB-lite"/>
    </source>
</evidence>
<dbReference type="RefSeq" id="XP_001642883.1">
    <property type="nucleotide sequence ID" value="XM_001642833.1"/>
</dbReference>
<accession>A7TRT1</accession>
<dbReference type="eggNOG" id="KOG0846">
    <property type="taxonomic scope" value="Eukaryota"/>
</dbReference>
<dbReference type="FunCoup" id="A7TRT1">
    <property type="interactions" value="660"/>
</dbReference>
<gene>
    <name evidence="6" type="ORF">Kpol_1007p9</name>
</gene>
<evidence type="ECO:0000313" key="6">
    <source>
        <dbReference type="EMBL" id="EDO15025.1"/>
    </source>
</evidence>